<dbReference type="EMBL" id="CAJOAX010003696">
    <property type="protein sequence ID" value="CAF3868139.1"/>
    <property type="molecule type" value="Genomic_DNA"/>
</dbReference>
<protein>
    <recommendedName>
        <fullName evidence="5">G-protein coupled receptors family 1 profile domain-containing protein</fullName>
    </recommendedName>
</protein>
<evidence type="ECO:0008006" key="5">
    <source>
        <dbReference type="Google" id="ProtNLM"/>
    </source>
</evidence>
<keyword evidence="1" id="KW-1133">Transmembrane helix</keyword>
<sequence>MTYHNIRLVIHVRQQPNQTRRSMWEQQMTRMMLIQTLLSAFCTIPRAIFVIYTIVKFNERAMRSFDQISIELVIDYLSVSIMCVNFASSFYIFFLSSSRLRQTIKMYLKRLFNSNQNQVAPTNISLTAPIVTGRQTGRAAIYPTISTQLHGK</sequence>
<feature type="transmembrane region" description="Helical" evidence="1">
    <location>
        <begin position="31"/>
        <end position="54"/>
    </location>
</feature>
<evidence type="ECO:0000256" key="1">
    <source>
        <dbReference type="SAM" id="Phobius"/>
    </source>
</evidence>
<evidence type="ECO:0000313" key="3">
    <source>
        <dbReference type="EMBL" id="CAF3868139.1"/>
    </source>
</evidence>
<comment type="caution">
    <text evidence="2">The sequence shown here is derived from an EMBL/GenBank/DDBJ whole genome shotgun (WGS) entry which is preliminary data.</text>
</comment>
<keyword evidence="1" id="KW-0812">Transmembrane</keyword>
<keyword evidence="1" id="KW-0472">Membrane</keyword>
<evidence type="ECO:0000313" key="2">
    <source>
        <dbReference type="EMBL" id="CAF1324122.1"/>
    </source>
</evidence>
<dbReference type="Proteomes" id="UP000663823">
    <property type="component" value="Unassembled WGS sequence"/>
</dbReference>
<dbReference type="Gene3D" id="1.20.1070.10">
    <property type="entry name" value="Rhodopsin 7-helix transmembrane proteins"/>
    <property type="match status" value="1"/>
</dbReference>
<organism evidence="2 4">
    <name type="scientific">Rotaria sordida</name>
    <dbReference type="NCBI Taxonomy" id="392033"/>
    <lineage>
        <taxon>Eukaryota</taxon>
        <taxon>Metazoa</taxon>
        <taxon>Spiralia</taxon>
        <taxon>Gnathifera</taxon>
        <taxon>Rotifera</taxon>
        <taxon>Eurotatoria</taxon>
        <taxon>Bdelloidea</taxon>
        <taxon>Philodinida</taxon>
        <taxon>Philodinidae</taxon>
        <taxon>Rotaria</taxon>
    </lineage>
</organism>
<proteinExistence type="predicted"/>
<accession>A0A815FC11</accession>
<gene>
    <name evidence="3" type="ORF">OTI717_LOCUS22071</name>
    <name evidence="2" type="ORF">RFH988_LOCUS30908</name>
</gene>
<dbReference type="EMBL" id="CAJNOO010003199">
    <property type="protein sequence ID" value="CAF1324122.1"/>
    <property type="molecule type" value="Genomic_DNA"/>
</dbReference>
<feature type="transmembrane region" description="Helical" evidence="1">
    <location>
        <begin position="74"/>
        <end position="96"/>
    </location>
</feature>
<dbReference type="SUPFAM" id="SSF81321">
    <property type="entry name" value="Family A G protein-coupled receptor-like"/>
    <property type="match status" value="1"/>
</dbReference>
<dbReference type="Proteomes" id="UP000663882">
    <property type="component" value="Unassembled WGS sequence"/>
</dbReference>
<dbReference type="AlphaFoldDB" id="A0A815FC11"/>
<dbReference type="OrthoDB" id="10400304at2759"/>
<evidence type="ECO:0000313" key="4">
    <source>
        <dbReference type="Proteomes" id="UP000663882"/>
    </source>
</evidence>
<reference evidence="2" key="1">
    <citation type="submission" date="2021-02" db="EMBL/GenBank/DDBJ databases">
        <authorList>
            <person name="Nowell W R."/>
        </authorList>
    </citation>
    <scope>NUCLEOTIDE SEQUENCE</scope>
</reference>
<name>A0A815FC11_9BILA</name>